<feature type="transmembrane region" description="Helical" evidence="1">
    <location>
        <begin position="368"/>
        <end position="387"/>
    </location>
</feature>
<gene>
    <name evidence="2" type="ORF">H9811_06110</name>
</gene>
<comment type="caution">
    <text evidence="2">The sequence shown here is derived from an EMBL/GenBank/DDBJ whole genome shotgun (WGS) entry which is preliminary data.</text>
</comment>
<proteinExistence type="predicted"/>
<dbReference type="EMBL" id="DXBP01000039">
    <property type="protein sequence ID" value="HIZ42117.1"/>
    <property type="molecule type" value="Genomic_DNA"/>
</dbReference>
<name>A0A9D2ER20_9FIRM</name>
<keyword evidence="1" id="KW-1133">Transmembrane helix</keyword>
<evidence type="ECO:0000256" key="1">
    <source>
        <dbReference type="SAM" id="Phobius"/>
    </source>
</evidence>
<feature type="transmembrane region" description="Helical" evidence="1">
    <location>
        <begin position="202"/>
        <end position="221"/>
    </location>
</feature>
<sequence>MSKVKCTVPVPLYGLLPALCCLLKGWSDRLYTDIDSFLFSVTCAGLYGTDIDCPVIHPMLKVVLGVLNRLWPEADWFSVLSHIFVVLGIWWLGTLLALYIPKQSKRLACLFVLCFSLLQFSFFNLNYTVYAGLFSFLGVSSLLLSLRSTSPTCVSIFSALFLCLGILWRKEGAALFLPFLLLDFCVLLIFHKTSWGKLWRRFAICVLPAAAVLLCSILFYASTPARQAENLYYNSRSALVDYPRKPWDEVSDVLTENGISENDYNTVSASIFLDTNLVTADFLHQVSSVSQAHSFVSSPFHFLQELVSLAGAFSTTLLHILGFFALALFLLVWISRTPLIDKIEVLLAANGALIICLYYQYLGRLPERVIACVLLALLSIVLPLFLVAPQCTGKFHHRLWQVICVVAGCAIGICLWNNRYSYRILQPALLAGRSTNQTTAKRTNSENEDTVYLWQSTTLALYMTEHYMSQGKLPDENFVQHNLPWGEWNTSGQTGYQQLLSSLGMENPMQSLLTRPNTYLVGNDTGLIQTWLREHYDGQAVVQPIGTVDVFAMGEVPVWQASADPDKAES</sequence>
<feature type="transmembrane region" description="Helical" evidence="1">
    <location>
        <begin position="153"/>
        <end position="168"/>
    </location>
</feature>
<reference evidence="2" key="1">
    <citation type="journal article" date="2021" name="PeerJ">
        <title>Extensive microbial diversity within the chicken gut microbiome revealed by metagenomics and culture.</title>
        <authorList>
            <person name="Gilroy R."/>
            <person name="Ravi A."/>
            <person name="Getino M."/>
            <person name="Pursley I."/>
            <person name="Horton D.L."/>
            <person name="Alikhan N.F."/>
            <person name="Baker D."/>
            <person name="Gharbi K."/>
            <person name="Hall N."/>
            <person name="Watson M."/>
            <person name="Adriaenssens E.M."/>
            <person name="Foster-Nyarko E."/>
            <person name="Jarju S."/>
            <person name="Secka A."/>
            <person name="Antonio M."/>
            <person name="Oren A."/>
            <person name="Chaudhuri R.R."/>
            <person name="La Ragione R."/>
            <person name="Hildebrand F."/>
            <person name="Pallen M.J."/>
        </authorList>
    </citation>
    <scope>NUCLEOTIDE SEQUENCE</scope>
    <source>
        <strain evidence="2">ChiSxjej1B13-11774</strain>
    </source>
</reference>
<keyword evidence="1" id="KW-0472">Membrane</keyword>
<feature type="transmembrane region" description="Helical" evidence="1">
    <location>
        <begin position="76"/>
        <end position="100"/>
    </location>
</feature>
<keyword evidence="1" id="KW-0812">Transmembrane</keyword>
<dbReference type="AlphaFoldDB" id="A0A9D2ER20"/>
<feature type="transmembrane region" description="Helical" evidence="1">
    <location>
        <begin position="107"/>
        <end position="123"/>
    </location>
</feature>
<feature type="transmembrane region" description="Helical" evidence="1">
    <location>
        <begin position="174"/>
        <end position="190"/>
    </location>
</feature>
<reference evidence="2" key="2">
    <citation type="submission" date="2021-04" db="EMBL/GenBank/DDBJ databases">
        <authorList>
            <person name="Gilroy R."/>
        </authorList>
    </citation>
    <scope>NUCLEOTIDE SEQUENCE</scope>
    <source>
        <strain evidence="2">ChiSxjej1B13-11774</strain>
    </source>
</reference>
<feature type="transmembrane region" description="Helical" evidence="1">
    <location>
        <begin position="306"/>
        <end position="333"/>
    </location>
</feature>
<feature type="transmembrane region" description="Helical" evidence="1">
    <location>
        <begin position="345"/>
        <end position="362"/>
    </location>
</feature>
<feature type="transmembrane region" description="Helical" evidence="1">
    <location>
        <begin position="399"/>
        <end position="418"/>
    </location>
</feature>
<protein>
    <submittedName>
        <fullName evidence="2">Uncharacterized protein</fullName>
    </submittedName>
</protein>
<evidence type="ECO:0000313" key="3">
    <source>
        <dbReference type="Proteomes" id="UP000824048"/>
    </source>
</evidence>
<dbReference type="Proteomes" id="UP000824048">
    <property type="component" value="Unassembled WGS sequence"/>
</dbReference>
<organism evidence="2 3">
    <name type="scientific">Candidatus Gemmiger excrementigallinarum</name>
    <dbReference type="NCBI Taxonomy" id="2838609"/>
    <lineage>
        <taxon>Bacteria</taxon>
        <taxon>Bacillati</taxon>
        <taxon>Bacillota</taxon>
        <taxon>Clostridia</taxon>
        <taxon>Eubacteriales</taxon>
        <taxon>Gemmiger</taxon>
    </lineage>
</organism>
<accession>A0A9D2ER20</accession>
<evidence type="ECO:0000313" key="2">
    <source>
        <dbReference type="EMBL" id="HIZ42117.1"/>
    </source>
</evidence>